<evidence type="ECO:0000313" key="2">
    <source>
        <dbReference type="Proteomes" id="UP001500542"/>
    </source>
</evidence>
<reference evidence="2" key="1">
    <citation type="journal article" date="2019" name="Int. J. Syst. Evol. Microbiol.">
        <title>The Global Catalogue of Microorganisms (GCM) 10K type strain sequencing project: providing services to taxonomists for standard genome sequencing and annotation.</title>
        <authorList>
            <consortium name="The Broad Institute Genomics Platform"/>
            <consortium name="The Broad Institute Genome Sequencing Center for Infectious Disease"/>
            <person name="Wu L."/>
            <person name="Ma J."/>
        </authorList>
    </citation>
    <scope>NUCLEOTIDE SEQUENCE [LARGE SCALE GENOMIC DNA]</scope>
    <source>
        <strain evidence="2">JCM 10977</strain>
    </source>
</reference>
<proteinExistence type="predicted"/>
<protein>
    <submittedName>
        <fullName evidence="1">Uncharacterized protein</fullName>
    </submittedName>
</protein>
<dbReference type="EMBL" id="BAAAHK010000002">
    <property type="protein sequence ID" value="GAA0926362.1"/>
    <property type="molecule type" value="Genomic_DNA"/>
</dbReference>
<comment type="caution">
    <text evidence="1">The sequence shown here is derived from an EMBL/GenBank/DDBJ whole genome shotgun (WGS) entry which is preliminary data.</text>
</comment>
<name>A0ABP3ZU19_9ACTN</name>
<keyword evidence="2" id="KW-1185">Reference proteome</keyword>
<organism evidence="1 2">
    <name type="scientific">Kribbella koreensis</name>
    <dbReference type="NCBI Taxonomy" id="57909"/>
    <lineage>
        <taxon>Bacteria</taxon>
        <taxon>Bacillati</taxon>
        <taxon>Actinomycetota</taxon>
        <taxon>Actinomycetes</taxon>
        <taxon>Propionibacteriales</taxon>
        <taxon>Kribbellaceae</taxon>
        <taxon>Kribbella</taxon>
    </lineage>
</organism>
<dbReference type="Proteomes" id="UP001500542">
    <property type="component" value="Unassembled WGS sequence"/>
</dbReference>
<accession>A0ABP3ZU19</accession>
<gene>
    <name evidence="1" type="ORF">GCM10009554_06540</name>
</gene>
<sequence>MPSLYGQDCFADAPHTGDDEEHAQVVGLGEGAHHLVQLALAGGEVGNRLGEFPWDRWRGQRLLLWDNTRCPDGGQKILLRGRWEFQGSTDGVDGLGAWPAAGSSLQQADGLLTDSGELGQGGLGQPGFQSMAAQKLAELDCHPIHLPVARLREASVRQL</sequence>
<evidence type="ECO:0000313" key="1">
    <source>
        <dbReference type="EMBL" id="GAA0926362.1"/>
    </source>
</evidence>